<dbReference type="EMBL" id="ASWF01000006">
    <property type="protein sequence ID" value="EOT71152.1"/>
    <property type="molecule type" value="Genomic_DNA"/>
</dbReference>
<accession>R2PB99</accession>
<dbReference type="Proteomes" id="UP000013877">
    <property type="component" value="Unassembled WGS sequence"/>
</dbReference>
<name>R2PB99_9ENTE</name>
<reference evidence="2 4" key="1">
    <citation type="submission" date="2013-02" db="EMBL/GenBank/DDBJ databases">
        <title>The Genome Sequence of Enterococcus raffinosus ATCC_49464.</title>
        <authorList>
            <consortium name="The Broad Institute Genome Sequencing Platform"/>
            <consortium name="The Broad Institute Genome Sequencing Center for Infectious Disease"/>
            <person name="Earl A.M."/>
            <person name="Gilmore M.S."/>
            <person name="Lebreton F."/>
            <person name="Walker B."/>
            <person name="Young S.K."/>
            <person name="Zeng Q."/>
            <person name="Gargeya S."/>
            <person name="Fitzgerald M."/>
            <person name="Haas B."/>
            <person name="Abouelleil A."/>
            <person name="Alvarado L."/>
            <person name="Arachchi H.M."/>
            <person name="Berlin A.M."/>
            <person name="Chapman S.B."/>
            <person name="Dewar J."/>
            <person name="Goldberg J."/>
            <person name="Griggs A."/>
            <person name="Gujja S."/>
            <person name="Hansen M."/>
            <person name="Howarth C."/>
            <person name="Imamovic A."/>
            <person name="Larimer J."/>
            <person name="McCowan C."/>
            <person name="Murphy C."/>
            <person name="Neiman D."/>
            <person name="Pearson M."/>
            <person name="Priest M."/>
            <person name="Roberts A."/>
            <person name="Saif S."/>
            <person name="Shea T."/>
            <person name="Sisk P."/>
            <person name="Sykes S."/>
            <person name="Wortman J."/>
            <person name="Nusbaum C."/>
            <person name="Birren B."/>
        </authorList>
    </citation>
    <scope>NUCLEOTIDE SEQUENCE [LARGE SCALE GENOMIC DNA]</scope>
    <source>
        <strain evidence="2 4">ATCC 49464</strain>
    </source>
</reference>
<evidence type="ECO:0000313" key="2">
    <source>
        <dbReference type="EMBL" id="EOH80418.1"/>
    </source>
</evidence>
<evidence type="ECO:0000313" key="3">
    <source>
        <dbReference type="EMBL" id="EOT71152.1"/>
    </source>
</evidence>
<dbReference type="PATRIC" id="fig|1158602.3.peg.1588"/>
<dbReference type="eggNOG" id="ENOG5033UXI">
    <property type="taxonomic scope" value="Bacteria"/>
</dbReference>
<keyword evidence="1" id="KW-0175">Coiled coil</keyword>
<sequence length="241" mass="28707">MLKFTKIRSHGEIMKTTLTQEIEKALYYYCIELGGIVVEEVTMPEDQGIVDTLACFFKPSSTEWRCYELKVTKADFYSKAKLSFIGHYNYFVLTDELYKKVQEDIPNDIGVLVYRPYLETEDLPADGTFFVAKKPLRRELLVEELALTQRFMASLFREVQKAKRMSYGTSFFSTEQLYKELKRRLDDKDSLHEKNYYQRFIDDVQTARIDSLEEELRALEQDYEFLRQQRQVRRRPTEPLE</sequence>
<dbReference type="EMBL" id="AJAL01000004">
    <property type="protein sequence ID" value="EOH80418.1"/>
    <property type="molecule type" value="Genomic_DNA"/>
</dbReference>
<dbReference type="HOGENOM" id="CLU_1223436_0_0_9"/>
<dbReference type="AlphaFoldDB" id="R2PB99"/>
<organism evidence="2 4">
    <name type="scientific">Enterococcus raffinosus ATCC 49464</name>
    <dbReference type="NCBI Taxonomy" id="1158602"/>
    <lineage>
        <taxon>Bacteria</taxon>
        <taxon>Bacillati</taxon>
        <taxon>Bacillota</taxon>
        <taxon>Bacilli</taxon>
        <taxon>Lactobacillales</taxon>
        <taxon>Enterococcaceae</taxon>
        <taxon>Enterococcus</taxon>
    </lineage>
</organism>
<proteinExistence type="predicted"/>
<dbReference type="Proteomes" id="UP000014158">
    <property type="component" value="Unassembled WGS sequence"/>
</dbReference>
<reference evidence="3 5" key="2">
    <citation type="submission" date="2013-03" db="EMBL/GenBank/DDBJ databases">
        <title>The Genome Sequence of Enterococcus raffinosus ATCC_49464 (PacBio/Illumina hybrid assembly).</title>
        <authorList>
            <consortium name="The Broad Institute Genomics Platform"/>
            <consortium name="The Broad Institute Genome Sequencing Center for Infectious Disease"/>
            <person name="Earl A."/>
            <person name="Russ C."/>
            <person name="Gilmore M."/>
            <person name="Surin D."/>
            <person name="Walker B."/>
            <person name="Young S."/>
            <person name="Zeng Q."/>
            <person name="Gargeya S."/>
            <person name="Fitzgerald M."/>
            <person name="Haas B."/>
            <person name="Abouelleil A."/>
            <person name="Allen A.W."/>
            <person name="Alvarado L."/>
            <person name="Arachchi H.M."/>
            <person name="Berlin A.M."/>
            <person name="Chapman S.B."/>
            <person name="Gainer-Dewar J."/>
            <person name="Goldberg J."/>
            <person name="Griggs A."/>
            <person name="Gujja S."/>
            <person name="Hansen M."/>
            <person name="Howarth C."/>
            <person name="Imamovic A."/>
            <person name="Ireland A."/>
            <person name="Larimer J."/>
            <person name="McCowan C."/>
            <person name="Murphy C."/>
            <person name="Pearson M."/>
            <person name="Poon T.W."/>
            <person name="Priest M."/>
            <person name="Roberts A."/>
            <person name="Saif S."/>
            <person name="Shea T."/>
            <person name="Sisk P."/>
            <person name="Sykes S."/>
            <person name="Wortman J."/>
            <person name="Nusbaum C."/>
            <person name="Birren B."/>
        </authorList>
    </citation>
    <scope>NUCLEOTIDE SEQUENCE [LARGE SCALE GENOMIC DNA]</scope>
    <source>
        <strain evidence="3 5">ATCC 49464</strain>
    </source>
</reference>
<comment type="caution">
    <text evidence="2">The sequence shown here is derived from an EMBL/GenBank/DDBJ whole genome shotgun (WGS) entry which is preliminary data.</text>
</comment>
<keyword evidence="5" id="KW-1185">Reference proteome</keyword>
<evidence type="ECO:0000313" key="5">
    <source>
        <dbReference type="Proteomes" id="UP000014158"/>
    </source>
</evidence>
<feature type="coiled-coil region" evidence="1">
    <location>
        <begin position="202"/>
        <end position="229"/>
    </location>
</feature>
<gene>
    <name evidence="3" type="ORF">I590_03980</name>
    <name evidence="2" type="ORF">UAK_01575</name>
</gene>
<evidence type="ECO:0000313" key="4">
    <source>
        <dbReference type="Proteomes" id="UP000013877"/>
    </source>
</evidence>
<evidence type="ECO:0000256" key="1">
    <source>
        <dbReference type="SAM" id="Coils"/>
    </source>
</evidence>
<protein>
    <submittedName>
        <fullName evidence="2">Uncharacterized protein</fullName>
    </submittedName>
</protein>